<keyword evidence="3" id="KW-1185">Reference proteome</keyword>
<evidence type="ECO:0000256" key="1">
    <source>
        <dbReference type="SAM" id="MobiDB-lite"/>
    </source>
</evidence>
<evidence type="ECO:0000313" key="2">
    <source>
        <dbReference type="EMBL" id="KAK7854385.1"/>
    </source>
</evidence>
<dbReference type="Proteomes" id="UP000237347">
    <property type="component" value="Unassembled WGS sequence"/>
</dbReference>
<proteinExistence type="predicted"/>
<feature type="compositionally biased region" description="Polar residues" evidence="1">
    <location>
        <begin position="133"/>
        <end position="142"/>
    </location>
</feature>
<name>A0AAW0LSH7_QUESU</name>
<protein>
    <submittedName>
        <fullName evidence="2">Uncharacterized protein</fullName>
    </submittedName>
</protein>
<reference evidence="2 3" key="1">
    <citation type="journal article" date="2018" name="Sci. Data">
        <title>The draft genome sequence of cork oak.</title>
        <authorList>
            <person name="Ramos A.M."/>
            <person name="Usie A."/>
            <person name="Barbosa P."/>
            <person name="Barros P.M."/>
            <person name="Capote T."/>
            <person name="Chaves I."/>
            <person name="Simoes F."/>
            <person name="Abreu I."/>
            <person name="Carrasquinho I."/>
            <person name="Faro C."/>
            <person name="Guimaraes J.B."/>
            <person name="Mendonca D."/>
            <person name="Nobrega F."/>
            <person name="Rodrigues L."/>
            <person name="Saibo N.J.M."/>
            <person name="Varela M.C."/>
            <person name="Egas C."/>
            <person name="Matos J."/>
            <person name="Miguel C.M."/>
            <person name="Oliveira M.M."/>
            <person name="Ricardo C.P."/>
            <person name="Goncalves S."/>
        </authorList>
    </citation>
    <scope>NUCLEOTIDE SEQUENCE [LARGE SCALE GENOMIC DNA]</scope>
    <source>
        <strain evidence="3">cv. HL8</strain>
    </source>
</reference>
<comment type="caution">
    <text evidence="2">The sequence shown here is derived from an EMBL/GenBank/DDBJ whole genome shotgun (WGS) entry which is preliminary data.</text>
</comment>
<sequence length="165" mass="17973">MDLLSLKHTPKPQIHLLLSSLELHPATYAAAHSVSRASATAPNLKVNHVDSTCGSGCFGLLLLCIQGDAKRFLLEEVMNGETDVKPNNQLEKLSSKGNPISGLVPTIYASNKNKESNTSDKDNHSEDDKNESYKSNGNPSESSTKRHYLYITTCPPTSPYCEKKG</sequence>
<feature type="region of interest" description="Disordered" evidence="1">
    <location>
        <begin position="85"/>
        <end position="165"/>
    </location>
</feature>
<dbReference type="EMBL" id="PKMF04000055">
    <property type="protein sequence ID" value="KAK7854385.1"/>
    <property type="molecule type" value="Genomic_DNA"/>
</dbReference>
<dbReference type="AlphaFoldDB" id="A0AAW0LSH7"/>
<organism evidence="2 3">
    <name type="scientific">Quercus suber</name>
    <name type="common">Cork oak</name>
    <dbReference type="NCBI Taxonomy" id="58331"/>
    <lineage>
        <taxon>Eukaryota</taxon>
        <taxon>Viridiplantae</taxon>
        <taxon>Streptophyta</taxon>
        <taxon>Embryophyta</taxon>
        <taxon>Tracheophyta</taxon>
        <taxon>Spermatophyta</taxon>
        <taxon>Magnoliopsida</taxon>
        <taxon>eudicotyledons</taxon>
        <taxon>Gunneridae</taxon>
        <taxon>Pentapetalae</taxon>
        <taxon>rosids</taxon>
        <taxon>fabids</taxon>
        <taxon>Fagales</taxon>
        <taxon>Fagaceae</taxon>
        <taxon>Quercus</taxon>
    </lineage>
</organism>
<evidence type="ECO:0000313" key="3">
    <source>
        <dbReference type="Proteomes" id="UP000237347"/>
    </source>
</evidence>
<feature type="compositionally biased region" description="Basic and acidic residues" evidence="1">
    <location>
        <begin position="112"/>
        <end position="132"/>
    </location>
</feature>
<feature type="compositionally biased region" description="Polar residues" evidence="1">
    <location>
        <begin position="85"/>
        <end position="98"/>
    </location>
</feature>
<accession>A0AAW0LSH7</accession>
<gene>
    <name evidence="2" type="ORF">CFP56_032227</name>
</gene>